<organism evidence="11 12">
    <name type="scientific">Galemys pyrenaicus</name>
    <name type="common">Iberian desman</name>
    <name type="synonym">Pyrenean desman</name>
    <dbReference type="NCBI Taxonomy" id="202257"/>
    <lineage>
        <taxon>Eukaryota</taxon>
        <taxon>Metazoa</taxon>
        <taxon>Chordata</taxon>
        <taxon>Craniata</taxon>
        <taxon>Vertebrata</taxon>
        <taxon>Euteleostomi</taxon>
        <taxon>Mammalia</taxon>
        <taxon>Eutheria</taxon>
        <taxon>Laurasiatheria</taxon>
        <taxon>Eulipotyphla</taxon>
        <taxon>Talpidae</taxon>
        <taxon>Galemys</taxon>
    </lineage>
</organism>
<dbReference type="GO" id="GO:0120199">
    <property type="term" value="C:cone photoreceptor outer segment"/>
    <property type="evidence" value="ECO:0007669"/>
    <property type="project" value="TreeGrafter"/>
</dbReference>
<evidence type="ECO:0000256" key="7">
    <source>
        <dbReference type="ARBA" id="ARBA00023288"/>
    </source>
</evidence>
<dbReference type="AlphaFoldDB" id="A0A8J6A5F8"/>
<evidence type="ECO:0000313" key="11">
    <source>
        <dbReference type="EMBL" id="KAG8511950.1"/>
    </source>
</evidence>
<dbReference type="CDD" id="cd00051">
    <property type="entry name" value="EFh"/>
    <property type="match status" value="1"/>
</dbReference>
<dbReference type="GO" id="GO:0001917">
    <property type="term" value="C:photoreceptor inner segment"/>
    <property type="evidence" value="ECO:0007669"/>
    <property type="project" value="TreeGrafter"/>
</dbReference>
<keyword evidence="12" id="KW-1185">Reference proteome</keyword>
<dbReference type="PANTHER" id="PTHR23055">
    <property type="entry name" value="CALCIUM BINDING PROTEINS"/>
    <property type="match status" value="1"/>
</dbReference>
<dbReference type="OrthoDB" id="191686at2759"/>
<dbReference type="GO" id="GO:0008048">
    <property type="term" value="F:calcium sensitive guanylate cyclase activator activity"/>
    <property type="evidence" value="ECO:0007669"/>
    <property type="project" value="TreeGrafter"/>
</dbReference>
<keyword evidence="4" id="KW-0479">Metal-binding</keyword>
<dbReference type="Proteomes" id="UP000700334">
    <property type="component" value="Unassembled WGS sequence"/>
</dbReference>
<evidence type="ECO:0000256" key="3">
    <source>
        <dbReference type="ARBA" id="ARBA00022707"/>
    </source>
</evidence>
<evidence type="ECO:0000256" key="6">
    <source>
        <dbReference type="ARBA" id="ARBA00022837"/>
    </source>
</evidence>
<keyword evidence="7" id="KW-0449">Lipoprotein</keyword>
<dbReference type="InterPro" id="IPR002048">
    <property type="entry name" value="EF_hand_dom"/>
</dbReference>
<dbReference type="PROSITE" id="PS00018">
    <property type="entry name" value="EF_HAND_1"/>
    <property type="match status" value="1"/>
</dbReference>
<proteinExistence type="predicted"/>
<dbReference type="SMART" id="SM00054">
    <property type="entry name" value="EFh"/>
    <property type="match status" value="2"/>
</dbReference>
<feature type="domain" description="EF-hand" evidence="10">
    <location>
        <begin position="41"/>
        <end position="76"/>
    </location>
</feature>
<evidence type="ECO:0000256" key="9">
    <source>
        <dbReference type="ARBA" id="ARBA00033142"/>
    </source>
</evidence>
<feature type="non-terminal residue" evidence="11">
    <location>
        <position position="116"/>
    </location>
</feature>
<gene>
    <name evidence="11" type="ORF">J0S82_011080</name>
</gene>
<dbReference type="InterPro" id="IPR028846">
    <property type="entry name" value="Recoverin"/>
</dbReference>
<evidence type="ECO:0000259" key="10">
    <source>
        <dbReference type="PROSITE" id="PS50222"/>
    </source>
</evidence>
<dbReference type="GO" id="GO:0007601">
    <property type="term" value="P:visual perception"/>
    <property type="evidence" value="ECO:0007669"/>
    <property type="project" value="UniProtKB-KW"/>
</dbReference>
<evidence type="ECO:0000256" key="4">
    <source>
        <dbReference type="ARBA" id="ARBA00022723"/>
    </source>
</evidence>
<keyword evidence="8" id="KW-0844">Vision</keyword>
<dbReference type="SUPFAM" id="SSF47473">
    <property type="entry name" value="EF-hand"/>
    <property type="match status" value="1"/>
</dbReference>
<sequence>MLFSWEEAEVAGGMGVAELQEWYKESVVECPKLLKVTGDEEAAPDVECMFHAFNKSGDTTIDFLEYVAALNLVLRGTMEHKLQWTFKIYDKDRNGCIDRLELLDIVEGSVSPGWGH</sequence>
<dbReference type="EMBL" id="JAGFMF010011803">
    <property type="protein sequence ID" value="KAG8511950.1"/>
    <property type="molecule type" value="Genomic_DNA"/>
</dbReference>
<keyword evidence="3" id="KW-0519">Myristate</keyword>
<name>A0A8J6A5F8_GALPY</name>
<dbReference type="PROSITE" id="PS50222">
    <property type="entry name" value="EF_HAND_2"/>
    <property type="match status" value="2"/>
</dbReference>
<dbReference type="InterPro" id="IPR011992">
    <property type="entry name" value="EF-hand-dom_pair"/>
</dbReference>
<dbReference type="InterPro" id="IPR018247">
    <property type="entry name" value="EF_Hand_1_Ca_BS"/>
</dbReference>
<comment type="caution">
    <text evidence="11">The sequence shown here is derived from an EMBL/GenBank/DDBJ whole genome shotgun (WGS) entry which is preliminary data.</text>
</comment>
<evidence type="ECO:0000256" key="1">
    <source>
        <dbReference type="ARBA" id="ARBA00014954"/>
    </source>
</evidence>
<evidence type="ECO:0000256" key="8">
    <source>
        <dbReference type="ARBA" id="ARBA00023305"/>
    </source>
</evidence>
<reference evidence="11" key="1">
    <citation type="journal article" date="2021" name="Evol. Appl.">
        <title>The genome of the Pyrenean desman and the effects of bottlenecks and inbreeding on the genomic landscape of an endangered species.</title>
        <authorList>
            <person name="Escoda L."/>
            <person name="Castresana J."/>
        </authorList>
    </citation>
    <scope>NUCLEOTIDE SEQUENCE</scope>
    <source>
        <strain evidence="11">IBE-C5619</strain>
    </source>
</reference>
<dbReference type="Gene3D" id="1.10.238.10">
    <property type="entry name" value="EF-hand"/>
    <property type="match status" value="1"/>
</dbReference>
<feature type="domain" description="EF-hand" evidence="10">
    <location>
        <begin position="77"/>
        <end position="112"/>
    </location>
</feature>
<evidence type="ECO:0000256" key="5">
    <source>
        <dbReference type="ARBA" id="ARBA00022737"/>
    </source>
</evidence>
<keyword evidence="2" id="KW-0716">Sensory transduction</keyword>
<keyword evidence="6" id="KW-0106">Calcium</keyword>
<accession>A0A8J6A5F8</accession>
<dbReference type="Pfam" id="PF13405">
    <property type="entry name" value="EF-hand_6"/>
    <property type="match status" value="1"/>
</dbReference>
<keyword evidence="5" id="KW-0677">Repeat</keyword>
<evidence type="ECO:0000256" key="2">
    <source>
        <dbReference type="ARBA" id="ARBA00022606"/>
    </source>
</evidence>
<evidence type="ECO:0000313" key="12">
    <source>
        <dbReference type="Proteomes" id="UP000700334"/>
    </source>
</evidence>
<dbReference type="PANTHER" id="PTHR23055:SF11">
    <property type="entry name" value="GUANYLYL CYCLASE-ACTIVATING PROTEIN 2"/>
    <property type="match status" value="1"/>
</dbReference>
<dbReference type="GO" id="GO:0005509">
    <property type="term" value="F:calcium ion binding"/>
    <property type="evidence" value="ECO:0007669"/>
    <property type="project" value="InterPro"/>
</dbReference>
<protein>
    <recommendedName>
        <fullName evidence="1">Guanylyl cyclase-activating protein 2</fullName>
    </recommendedName>
    <alternativeName>
        <fullName evidence="9">Guanylate cyclase activator 1B</fullName>
    </alternativeName>
</protein>